<sequence>MSYEAKAESVNGGNDPQGLGARGEKLGVEDGRALARMWAELTSSKVSQHGQCVRTGCGWGGAQASGNSGDDGWERWKWNRDSSQRPGTRFTLTTGLEAGATTRAVLSKRLAAAVDYSVHNSRGRRAGLGGRVGGGRAPKEAHAGPHVLRLPLAIRQPEGRTEQ</sequence>
<organism evidence="2 3">
    <name type="scientific">Lojkania enalia</name>
    <dbReference type="NCBI Taxonomy" id="147567"/>
    <lineage>
        <taxon>Eukaryota</taxon>
        <taxon>Fungi</taxon>
        <taxon>Dikarya</taxon>
        <taxon>Ascomycota</taxon>
        <taxon>Pezizomycotina</taxon>
        <taxon>Dothideomycetes</taxon>
        <taxon>Pleosporomycetidae</taxon>
        <taxon>Pleosporales</taxon>
        <taxon>Pleosporales incertae sedis</taxon>
        <taxon>Lojkania</taxon>
    </lineage>
</organism>
<keyword evidence="3" id="KW-1185">Reference proteome</keyword>
<comment type="caution">
    <text evidence="2">The sequence shown here is derived from an EMBL/GenBank/DDBJ whole genome shotgun (WGS) entry which is preliminary data.</text>
</comment>
<feature type="compositionally biased region" description="Gly residues" evidence="1">
    <location>
        <begin position="126"/>
        <end position="136"/>
    </location>
</feature>
<dbReference type="EMBL" id="ML986594">
    <property type="protein sequence ID" value="KAF2267067.1"/>
    <property type="molecule type" value="Genomic_DNA"/>
</dbReference>
<accession>A0A9P4KD67</accession>
<name>A0A9P4KD67_9PLEO</name>
<proteinExistence type="predicted"/>
<dbReference type="AlphaFoldDB" id="A0A9P4KD67"/>
<gene>
    <name evidence="2" type="ORF">CC78DRAFT_577597</name>
</gene>
<evidence type="ECO:0000313" key="3">
    <source>
        <dbReference type="Proteomes" id="UP000800093"/>
    </source>
</evidence>
<dbReference type="Proteomes" id="UP000800093">
    <property type="component" value="Unassembled WGS sequence"/>
</dbReference>
<evidence type="ECO:0000313" key="2">
    <source>
        <dbReference type="EMBL" id="KAF2267067.1"/>
    </source>
</evidence>
<reference evidence="3" key="1">
    <citation type="journal article" date="2020" name="Stud. Mycol.">
        <title>101 Dothideomycetes genomes: A test case for predicting lifestyles and emergence of pathogens.</title>
        <authorList>
            <person name="Haridas S."/>
            <person name="Albert R."/>
            <person name="Binder M."/>
            <person name="Bloem J."/>
            <person name="LaButti K."/>
            <person name="Salamov A."/>
            <person name="Andreopoulos B."/>
            <person name="Baker S."/>
            <person name="Barry K."/>
            <person name="Bills G."/>
            <person name="Bluhm B."/>
            <person name="Cannon C."/>
            <person name="Castanera R."/>
            <person name="Culley D."/>
            <person name="Daum C."/>
            <person name="Ezra D."/>
            <person name="Gonzalez J."/>
            <person name="Henrissat B."/>
            <person name="Kuo A."/>
            <person name="Liang C."/>
            <person name="Lipzen A."/>
            <person name="Lutzoni F."/>
            <person name="Magnuson J."/>
            <person name="Mondo S."/>
            <person name="Nolan M."/>
            <person name="Ohm R."/>
            <person name="Pangilinan J."/>
            <person name="Park H.-J."/>
            <person name="Ramirez L."/>
            <person name="Alfaro M."/>
            <person name="Sun H."/>
            <person name="Tritt A."/>
            <person name="Yoshinaga Y."/>
            <person name="Zwiers L.-H."/>
            <person name="Turgeon B."/>
            <person name="Goodwin S."/>
            <person name="Spatafora J."/>
            <person name="Crous P."/>
            <person name="Grigoriev I."/>
        </authorList>
    </citation>
    <scope>NUCLEOTIDE SEQUENCE [LARGE SCALE GENOMIC DNA]</scope>
    <source>
        <strain evidence="3">CBS 304.66</strain>
    </source>
</reference>
<feature type="region of interest" description="Disordered" evidence="1">
    <location>
        <begin position="1"/>
        <end position="25"/>
    </location>
</feature>
<feature type="region of interest" description="Disordered" evidence="1">
    <location>
        <begin position="122"/>
        <end position="163"/>
    </location>
</feature>
<evidence type="ECO:0000256" key="1">
    <source>
        <dbReference type="SAM" id="MobiDB-lite"/>
    </source>
</evidence>
<protein>
    <submittedName>
        <fullName evidence="2">Uncharacterized protein</fullName>
    </submittedName>
</protein>